<dbReference type="AlphaFoldDB" id="A0AAE4K4I9"/>
<sequence length="84" mass="9033">MHAPIDLGLDVMKTVAPSSRKNAVGASTATQICKDMEKAYARHPELKTDIVLAGMFLLVSQAASVNVIKTEIIPLLAQTIERLS</sequence>
<dbReference type="EMBL" id="JAVRAA010000005">
    <property type="protein sequence ID" value="MDT0337424.1"/>
    <property type="molecule type" value="Genomic_DNA"/>
</dbReference>
<gene>
    <name evidence="1" type="ORF">RJN63_11340</name>
</gene>
<protein>
    <submittedName>
        <fullName evidence="1">Uncharacterized protein</fullName>
    </submittedName>
</protein>
<evidence type="ECO:0000313" key="1">
    <source>
        <dbReference type="EMBL" id="MDT0337424.1"/>
    </source>
</evidence>
<comment type="caution">
    <text evidence="1">The sequence shown here is derived from an EMBL/GenBank/DDBJ whole genome shotgun (WGS) entry which is preliminary data.</text>
</comment>
<accession>A0AAE4K4I9</accession>
<organism evidence="1">
    <name type="scientific">Herbaspirillum huttiense subsp. nephrolepidis</name>
    <dbReference type="NCBI Taxonomy" id="3075126"/>
    <lineage>
        <taxon>Bacteria</taxon>
        <taxon>Pseudomonadati</taxon>
        <taxon>Pseudomonadota</taxon>
        <taxon>Betaproteobacteria</taxon>
        <taxon>Burkholderiales</taxon>
        <taxon>Oxalobacteraceae</taxon>
        <taxon>Herbaspirillum</taxon>
    </lineage>
</organism>
<dbReference type="RefSeq" id="WP_284076892.1">
    <property type="nucleotide sequence ID" value="NZ_JAVLSM010000007.1"/>
</dbReference>
<proteinExistence type="predicted"/>
<name>A0AAE4K4I9_9BURK</name>
<reference evidence="1" key="1">
    <citation type="submission" date="2023-02" db="EMBL/GenBank/DDBJ databases">
        <title>Description of Herbaspirillum huttiense subsp. nephrolepsisexaltata and Herbaspirillum huttiense subsp. lycopersicon.</title>
        <authorList>
            <person name="Poudel M."/>
            <person name="Sharma A."/>
            <person name="Goss E."/>
            <person name="Tapia J.H."/>
            <person name="Harmon C.M."/>
            <person name="Jones J.B."/>
        </authorList>
    </citation>
    <scope>NUCLEOTIDE SEQUENCE</scope>
    <source>
        <strain evidence="1">NC40101</strain>
    </source>
</reference>